<dbReference type="Gene3D" id="1.20.1280.50">
    <property type="match status" value="1"/>
</dbReference>
<protein>
    <recommendedName>
        <fullName evidence="1">F-box domain-containing protein</fullName>
    </recommendedName>
</protein>
<dbReference type="Proteomes" id="UP000015104">
    <property type="component" value="Unassembled WGS sequence"/>
</dbReference>
<evidence type="ECO:0000313" key="2">
    <source>
        <dbReference type="EnsemblMetazoa" id="tetur36g01130.1"/>
    </source>
</evidence>
<gene>
    <name evidence="2" type="primary">107370035</name>
</gene>
<organism evidence="2 3">
    <name type="scientific">Tetranychus urticae</name>
    <name type="common">Two-spotted spider mite</name>
    <dbReference type="NCBI Taxonomy" id="32264"/>
    <lineage>
        <taxon>Eukaryota</taxon>
        <taxon>Metazoa</taxon>
        <taxon>Ecdysozoa</taxon>
        <taxon>Arthropoda</taxon>
        <taxon>Chelicerata</taxon>
        <taxon>Arachnida</taxon>
        <taxon>Acari</taxon>
        <taxon>Acariformes</taxon>
        <taxon>Trombidiformes</taxon>
        <taxon>Prostigmata</taxon>
        <taxon>Eleutherengona</taxon>
        <taxon>Raphignathae</taxon>
        <taxon>Tetranychoidea</taxon>
        <taxon>Tetranychidae</taxon>
        <taxon>Tetranychus</taxon>
    </lineage>
</organism>
<sequence>MSLDLLPDSCLINIFSCVNSIHDISRCLRVCSRWNRLMRKLMPKVKYLIRENCDFQGSRVARFMDIVFYCRPRDLVKLRIMDILPNLKIIDMTGVRRNRLSKHEIETLKKTQSLKGLIYRIGLFDFNVAKFCPNLRYLSTEYLSPADTFALSKIGLTQLFVGDCFMSSLFSPTLVRLHISDCNFGTYNGPDLKNLKILEISAFIWSKDTPYNGFSLINRCPALESVFMKITGNFTFSQGDIVTNFNIRDFILESFDCEWDLIKKILVRYPNIKHLAIRENVKIDDSCVFEIIDLLPNLVLLDLRESPQLTKQSAAYIRRYNRIHNTCIKFYYKNDVQIICDWKTLSYRPRRIVQGIDFMKHCFLQTFEQLPHFMNSKDD</sequence>
<dbReference type="InterPro" id="IPR036047">
    <property type="entry name" value="F-box-like_dom_sf"/>
</dbReference>
<keyword evidence="3" id="KW-1185">Reference proteome</keyword>
<dbReference type="KEGG" id="tut:107370035"/>
<dbReference type="HOGENOM" id="CLU_029073_0_0_1"/>
<dbReference type="EMBL" id="CAEY01001043">
    <property type="status" value="NOT_ANNOTATED_CDS"/>
    <property type="molecule type" value="Genomic_DNA"/>
</dbReference>
<dbReference type="InterPro" id="IPR001810">
    <property type="entry name" value="F-box_dom"/>
</dbReference>
<name>T1L3U3_TETUR</name>
<dbReference type="AlphaFoldDB" id="T1L3U3"/>
<dbReference type="Gene3D" id="3.80.10.10">
    <property type="entry name" value="Ribonuclease Inhibitor"/>
    <property type="match status" value="1"/>
</dbReference>
<dbReference type="SMART" id="SM00256">
    <property type="entry name" value="FBOX"/>
    <property type="match status" value="1"/>
</dbReference>
<reference evidence="3" key="1">
    <citation type="submission" date="2011-08" db="EMBL/GenBank/DDBJ databases">
        <authorList>
            <person name="Rombauts S."/>
        </authorList>
    </citation>
    <scope>NUCLEOTIDE SEQUENCE</scope>
    <source>
        <strain evidence="3">London</strain>
    </source>
</reference>
<dbReference type="Pfam" id="PF12937">
    <property type="entry name" value="F-box-like"/>
    <property type="match status" value="1"/>
</dbReference>
<dbReference type="EnsemblMetazoa" id="tetur36g01130.1">
    <property type="protein sequence ID" value="tetur36g01130.1"/>
    <property type="gene ID" value="tetur36g01130"/>
</dbReference>
<dbReference type="InterPro" id="IPR032675">
    <property type="entry name" value="LRR_dom_sf"/>
</dbReference>
<accession>T1L3U3</accession>
<reference evidence="2" key="2">
    <citation type="submission" date="2015-06" db="UniProtKB">
        <authorList>
            <consortium name="EnsemblMetazoa"/>
        </authorList>
    </citation>
    <scope>IDENTIFICATION</scope>
</reference>
<proteinExistence type="predicted"/>
<dbReference type="SUPFAM" id="SSF52047">
    <property type="entry name" value="RNI-like"/>
    <property type="match status" value="1"/>
</dbReference>
<evidence type="ECO:0000259" key="1">
    <source>
        <dbReference type="SMART" id="SM00256"/>
    </source>
</evidence>
<feature type="domain" description="F-box" evidence="1">
    <location>
        <begin position="6"/>
        <end position="47"/>
    </location>
</feature>
<dbReference type="SUPFAM" id="SSF81383">
    <property type="entry name" value="F-box domain"/>
    <property type="match status" value="1"/>
</dbReference>
<evidence type="ECO:0000313" key="3">
    <source>
        <dbReference type="Proteomes" id="UP000015104"/>
    </source>
</evidence>